<dbReference type="GO" id="GO:0004364">
    <property type="term" value="F:glutathione transferase activity"/>
    <property type="evidence" value="ECO:0007669"/>
    <property type="project" value="TreeGrafter"/>
</dbReference>
<dbReference type="OrthoDB" id="5244108at2"/>
<dbReference type="Gene3D" id="3.40.30.10">
    <property type="entry name" value="Glutaredoxin"/>
    <property type="match status" value="1"/>
</dbReference>
<dbReference type="PANTHER" id="PTHR42943:SF2">
    <property type="entry name" value="GLUTATHIONE S-TRANSFERASE KAPPA 1"/>
    <property type="match status" value="1"/>
</dbReference>
<evidence type="ECO:0000256" key="2">
    <source>
        <dbReference type="PIRSR" id="PIRSR006386-1"/>
    </source>
</evidence>
<dbReference type="InterPro" id="IPR001853">
    <property type="entry name" value="DSBA-like_thioredoxin_dom"/>
</dbReference>
<feature type="active site" description="Nucleophile" evidence="2">
    <location>
        <position position="14"/>
    </location>
</feature>
<keyword evidence="5" id="KW-1185">Reference proteome</keyword>
<proteinExistence type="inferred from homology"/>
<dbReference type="Proteomes" id="UP000031521">
    <property type="component" value="Chromosome"/>
</dbReference>
<dbReference type="HOGENOM" id="CLU_069253_1_3_5"/>
<reference evidence="4 5" key="1">
    <citation type="journal article" date="2014" name="Int. J. Syst. Evol. Microbiol.">
        <title>Celeribacter indicus sp. nov., a polycyclic aromatic hydrocarbon-degrading bacterium from deep-sea sediment and reclassification of Huaishuia halophila as Celeribacter halophilus comb. nov.</title>
        <authorList>
            <person name="Lai Q."/>
            <person name="Cao J."/>
            <person name="Yuan J."/>
            <person name="Li F."/>
            <person name="Shao Z."/>
        </authorList>
    </citation>
    <scope>NUCLEOTIDE SEQUENCE [LARGE SCALE GENOMIC DNA]</scope>
    <source>
        <strain evidence="4">P73</strain>
    </source>
</reference>
<evidence type="ECO:0000313" key="5">
    <source>
        <dbReference type="Proteomes" id="UP000031521"/>
    </source>
</evidence>
<comment type="similarity">
    <text evidence="1">Belongs to the GST superfamily. NadH family.</text>
</comment>
<dbReference type="InterPro" id="IPR051924">
    <property type="entry name" value="GST_Kappa/NadH"/>
</dbReference>
<evidence type="ECO:0000259" key="3">
    <source>
        <dbReference type="Pfam" id="PF01323"/>
    </source>
</evidence>
<dbReference type="InterPro" id="IPR036249">
    <property type="entry name" value="Thioredoxin-like_sf"/>
</dbReference>
<sequence length="204" mass="22512">MSRRPLDFYFDFMSPFSYLAFQKLPGLCEKYGLELRSHVVDLPKLKLLAGNTGPANVTIPLKARYLRMDLARWASRYGVSLISPKSLETGAVNRAYFFALDRGKGPDFLRAAWDGVWNTGGDPADPALLERLAIACGCKPEELDAWSGSEEAITRLKAATQAAHDAGVFGVPTMVLGDQMWWGNDRLTFMEDALSKGLLSSDCQ</sequence>
<dbReference type="CDD" id="cd03022">
    <property type="entry name" value="DsbA_HCCA_Iso"/>
    <property type="match status" value="1"/>
</dbReference>
<dbReference type="EMBL" id="CP004393">
    <property type="protein sequence ID" value="AJE45067.1"/>
    <property type="molecule type" value="Genomic_DNA"/>
</dbReference>
<gene>
    <name evidence="4" type="ORF">P73_0352</name>
</gene>
<dbReference type="GO" id="GO:0004602">
    <property type="term" value="F:glutathione peroxidase activity"/>
    <property type="evidence" value="ECO:0007669"/>
    <property type="project" value="TreeGrafter"/>
</dbReference>
<dbReference type="RefSeq" id="WP_043868199.1">
    <property type="nucleotide sequence ID" value="NZ_CP004393.1"/>
</dbReference>
<dbReference type="PIRSF" id="PIRSF006386">
    <property type="entry name" value="HCCAis_GSTk"/>
    <property type="match status" value="1"/>
</dbReference>
<dbReference type="GO" id="GO:0018845">
    <property type="term" value="F:2-hydroxychromene-2-carboxylate isomerase activity"/>
    <property type="evidence" value="ECO:0007669"/>
    <property type="project" value="UniProtKB-UniRule"/>
</dbReference>
<dbReference type="InterPro" id="IPR014440">
    <property type="entry name" value="HCCAis_GSTk"/>
</dbReference>
<dbReference type="EC" id="5.99.1.4" evidence="1"/>
<dbReference type="InterPro" id="IPR044087">
    <property type="entry name" value="NahD-like"/>
</dbReference>
<dbReference type="STRING" id="1208324.P73_0352"/>
<dbReference type="Pfam" id="PF01323">
    <property type="entry name" value="DSBA"/>
    <property type="match status" value="1"/>
</dbReference>
<evidence type="ECO:0000256" key="1">
    <source>
        <dbReference type="PIRNR" id="PIRNR006386"/>
    </source>
</evidence>
<comment type="catalytic activity">
    <reaction evidence="1">
        <text>2-hydroxychromene-2-carboxylate = (3E)-4-(2-hydroxyphenyl)-2-oxobut-3-enoate</text>
        <dbReference type="Rhea" id="RHEA:27401"/>
        <dbReference type="ChEBI" id="CHEBI:59350"/>
        <dbReference type="ChEBI" id="CHEBI:59353"/>
        <dbReference type="EC" id="5.99.1.4"/>
    </reaction>
</comment>
<name>A0A0B5DXW3_9RHOB</name>
<dbReference type="GO" id="GO:0006749">
    <property type="term" value="P:glutathione metabolic process"/>
    <property type="evidence" value="ECO:0007669"/>
    <property type="project" value="TreeGrafter"/>
</dbReference>
<keyword evidence="1 4" id="KW-0413">Isomerase</keyword>
<accession>A0A0B5DXW3</accession>
<organism evidence="4 5">
    <name type="scientific">Celeribacter indicus</name>
    <dbReference type="NCBI Taxonomy" id="1208324"/>
    <lineage>
        <taxon>Bacteria</taxon>
        <taxon>Pseudomonadati</taxon>
        <taxon>Pseudomonadota</taxon>
        <taxon>Alphaproteobacteria</taxon>
        <taxon>Rhodobacterales</taxon>
        <taxon>Roseobacteraceae</taxon>
        <taxon>Celeribacter</taxon>
    </lineage>
</organism>
<dbReference type="SUPFAM" id="SSF52833">
    <property type="entry name" value="Thioredoxin-like"/>
    <property type="match status" value="1"/>
</dbReference>
<dbReference type="KEGG" id="cid:P73_0352"/>
<protein>
    <recommendedName>
        <fullName evidence="1">2-hydroxychromene-2-carboxylate isomerase</fullName>
        <ecNumber evidence="1">5.99.1.4</ecNumber>
    </recommendedName>
</protein>
<dbReference type="GO" id="GO:1901170">
    <property type="term" value="P:naphthalene catabolic process"/>
    <property type="evidence" value="ECO:0007669"/>
    <property type="project" value="InterPro"/>
</dbReference>
<evidence type="ECO:0000313" key="4">
    <source>
        <dbReference type="EMBL" id="AJE45067.1"/>
    </source>
</evidence>
<dbReference type="AlphaFoldDB" id="A0A0B5DXW3"/>
<feature type="domain" description="DSBA-like thioredoxin" evidence="3">
    <location>
        <begin position="6"/>
        <end position="194"/>
    </location>
</feature>
<dbReference type="PANTHER" id="PTHR42943">
    <property type="entry name" value="GLUTATHIONE S-TRANSFERASE KAPPA"/>
    <property type="match status" value="1"/>
</dbReference>